<protein>
    <submittedName>
        <fullName evidence="1">Uncharacterized protein</fullName>
    </submittedName>
</protein>
<dbReference type="KEGG" id="cwo:Cwoe_1901"/>
<dbReference type="Proteomes" id="UP000008229">
    <property type="component" value="Chromosome"/>
</dbReference>
<dbReference type="SUPFAM" id="SSF52402">
    <property type="entry name" value="Adenine nucleotide alpha hydrolases-like"/>
    <property type="match status" value="2"/>
</dbReference>
<dbReference type="STRING" id="469383.Cwoe_1901"/>
<gene>
    <name evidence="1" type="ordered locus">Cwoe_1901</name>
</gene>
<accession>D3F347</accession>
<reference evidence="1 2" key="1">
    <citation type="journal article" date="2010" name="Stand. Genomic Sci.">
        <title>Complete genome sequence of Conexibacter woesei type strain (ID131577).</title>
        <authorList>
            <person name="Pukall R."/>
            <person name="Lapidus A."/>
            <person name="Glavina Del Rio T."/>
            <person name="Copeland A."/>
            <person name="Tice H."/>
            <person name="Cheng J.-F."/>
            <person name="Lucas S."/>
            <person name="Chen F."/>
            <person name="Nolan M."/>
            <person name="Bruce D."/>
            <person name="Goodwin L."/>
            <person name="Pitluck S."/>
            <person name="Mavromatis K."/>
            <person name="Ivanova N."/>
            <person name="Ovchinnikova G."/>
            <person name="Pati A."/>
            <person name="Chen A."/>
            <person name="Palaniappan K."/>
            <person name="Land M."/>
            <person name="Hauser L."/>
            <person name="Chang Y.-J."/>
            <person name="Jeffries C.D."/>
            <person name="Chain P."/>
            <person name="Meincke L."/>
            <person name="Sims D."/>
            <person name="Brettin T."/>
            <person name="Detter J.C."/>
            <person name="Rohde M."/>
            <person name="Goeker M."/>
            <person name="Bristow J."/>
            <person name="Eisen J.A."/>
            <person name="Markowitz V."/>
            <person name="Kyrpides N.C."/>
            <person name="Klenk H.-P."/>
            <person name="Hugenholtz P."/>
        </authorList>
    </citation>
    <scope>NUCLEOTIDE SEQUENCE [LARGE SCALE GENOMIC DNA]</scope>
    <source>
        <strain evidence="2">DSM 14684 / CIP 108061 / JCM 11494 / NBRC 100937 / ID131577</strain>
    </source>
</reference>
<name>D3F347_CONWI</name>
<sequence>MARRVLVVANETHGGRSLVDAIRARHEAGDAEFVVIAPQNRPHSGYVIYDEAVRDAARARVDATLHALREHEIAAYGDVMDPDPYSATLDAVREYGIDEIIISTHPETRSGWMRRDLVERVHDATGLPVQHVVVDLAADRDETTHTLVVANHTARGEPLFEELRKRAAASPHTFTVIVPQDGGEGHHTEKARARLEALLGRLHEEGIPATGGIGDPDPYTAVANALQFYRVDDLIISTLPKMRSRWMRSDLIGRVQKLTAAPVQHVEIDIATEPAQAGAKAA</sequence>
<keyword evidence="2" id="KW-1185">Reference proteome</keyword>
<organism evidence="1 2">
    <name type="scientific">Conexibacter woesei (strain DSM 14684 / CCUG 47730 / CIP 108061 / JCM 11494 / NBRC 100937 / ID131577)</name>
    <dbReference type="NCBI Taxonomy" id="469383"/>
    <lineage>
        <taxon>Bacteria</taxon>
        <taxon>Bacillati</taxon>
        <taxon>Actinomycetota</taxon>
        <taxon>Thermoleophilia</taxon>
        <taxon>Solirubrobacterales</taxon>
        <taxon>Conexibacteraceae</taxon>
        <taxon>Conexibacter</taxon>
    </lineage>
</organism>
<dbReference type="RefSeq" id="WP_012933378.1">
    <property type="nucleotide sequence ID" value="NC_013739.1"/>
</dbReference>
<dbReference type="AlphaFoldDB" id="D3F347"/>
<dbReference type="eggNOG" id="COG1113">
    <property type="taxonomic scope" value="Bacteria"/>
</dbReference>
<reference evidence="2" key="2">
    <citation type="submission" date="2010-01" db="EMBL/GenBank/DDBJ databases">
        <title>The complete genome of Conexibacter woesei DSM 14684.</title>
        <authorList>
            <consortium name="US DOE Joint Genome Institute (JGI-PGF)"/>
            <person name="Lucas S."/>
            <person name="Copeland A."/>
            <person name="Lapidus A."/>
            <person name="Glavina del Rio T."/>
            <person name="Dalin E."/>
            <person name="Tice H."/>
            <person name="Bruce D."/>
            <person name="Goodwin L."/>
            <person name="Pitluck S."/>
            <person name="Kyrpides N."/>
            <person name="Mavromatis K."/>
            <person name="Ivanova N."/>
            <person name="Mikhailova N."/>
            <person name="Chertkov O."/>
            <person name="Brettin T."/>
            <person name="Detter J.C."/>
            <person name="Han C."/>
            <person name="Larimer F."/>
            <person name="Land M."/>
            <person name="Hauser L."/>
            <person name="Markowitz V."/>
            <person name="Cheng J.-F."/>
            <person name="Hugenholtz P."/>
            <person name="Woyke T."/>
            <person name="Wu D."/>
            <person name="Pukall R."/>
            <person name="Steenblock K."/>
            <person name="Schneider S."/>
            <person name="Klenk H.-P."/>
            <person name="Eisen J.A."/>
        </authorList>
    </citation>
    <scope>NUCLEOTIDE SEQUENCE [LARGE SCALE GENOMIC DNA]</scope>
    <source>
        <strain evidence="2">DSM 14684 / CIP 108061 / JCM 11494 / NBRC 100937 / ID131577</strain>
    </source>
</reference>
<dbReference type="InterPro" id="IPR014729">
    <property type="entry name" value="Rossmann-like_a/b/a_fold"/>
</dbReference>
<evidence type="ECO:0000313" key="1">
    <source>
        <dbReference type="EMBL" id="ADB50327.1"/>
    </source>
</evidence>
<dbReference type="Gene3D" id="3.40.50.620">
    <property type="entry name" value="HUPs"/>
    <property type="match status" value="2"/>
</dbReference>
<dbReference type="EMBL" id="CP001854">
    <property type="protein sequence ID" value="ADB50327.1"/>
    <property type="molecule type" value="Genomic_DNA"/>
</dbReference>
<proteinExistence type="predicted"/>
<dbReference type="OrthoDB" id="5184682at2"/>
<evidence type="ECO:0000313" key="2">
    <source>
        <dbReference type="Proteomes" id="UP000008229"/>
    </source>
</evidence>
<dbReference type="HOGENOM" id="CLU_985940_0_0_11"/>